<evidence type="ECO:0000313" key="2">
    <source>
        <dbReference type="Proteomes" id="UP000310168"/>
    </source>
</evidence>
<accession>A0ABY2TSZ7</accession>
<sequence>MLLRKLNILNIITAFFLCFNFVCASINPLFNINLSDMQTFNINNRPSTNSETTNRVHELYIEQTAAGGYNPIKFNAETKFYYRMSLYKNRNGFLWDGNKAEFGIENNFSLASDMVGVYADIRPLYFFGIRASANFIIMYNIMNYGYAGFYTNEGIDYSAKALSSMQKYDSFGFMFGVSPYLVFKLPNLVFINNFSLNYIFAGDKNYYYEPRTSILHKQSEFEIMNEAFILANMNPIYLGGYYDLTYLLNSKIMTHKLGVAGIIYFNFLQNRLKFNVLLTAGLHIGLPNYNSKTFIEAKLSLAYRIMRKE</sequence>
<proteinExistence type="predicted"/>
<name>A0ABY2TSZ7_9SPIR</name>
<keyword evidence="2" id="KW-1185">Reference proteome</keyword>
<organism evidence="1 2">
    <name type="scientific">Brachyspira catarrhinii</name>
    <dbReference type="NCBI Taxonomy" id="2528966"/>
    <lineage>
        <taxon>Bacteria</taxon>
        <taxon>Pseudomonadati</taxon>
        <taxon>Spirochaetota</taxon>
        <taxon>Spirochaetia</taxon>
        <taxon>Brachyspirales</taxon>
        <taxon>Brachyspiraceae</taxon>
        <taxon>Brachyspira</taxon>
    </lineage>
</organism>
<dbReference type="Proteomes" id="UP000310168">
    <property type="component" value="Unassembled WGS sequence"/>
</dbReference>
<evidence type="ECO:0000313" key="1">
    <source>
        <dbReference type="EMBL" id="TKZ35935.1"/>
    </source>
</evidence>
<protein>
    <submittedName>
        <fullName evidence="1">Toxin A</fullName>
    </submittedName>
</protein>
<gene>
    <name evidence="1" type="ORF">EZH24_02715</name>
</gene>
<comment type="caution">
    <text evidence="1">The sequence shown here is derived from an EMBL/GenBank/DDBJ whole genome shotgun (WGS) entry which is preliminary data.</text>
</comment>
<dbReference type="RefSeq" id="WP_137997595.1">
    <property type="nucleotide sequence ID" value="NZ_SJDU01000039.1"/>
</dbReference>
<dbReference type="EMBL" id="SJDU01000039">
    <property type="protein sequence ID" value="TKZ35935.1"/>
    <property type="molecule type" value="Genomic_DNA"/>
</dbReference>
<reference evidence="1 2" key="1">
    <citation type="journal article" date="2019" name="Anaerobe">
        <title>Brachyspira catarrhinii sp. nov., an anaerobic intestinal spirochaete isolated from vervet monkeys may have been misidentified as Brachyspira aalborgi in previous studies.</title>
        <authorList>
            <person name="Phillips N.D."/>
            <person name="La T."/>
            <person name="Hampson D.J."/>
        </authorList>
    </citation>
    <scope>NUCLEOTIDE SEQUENCE [LARGE SCALE GENOMIC DNA]</scope>
    <source>
        <strain evidence="1 2">Z12</strain>
    </source>
</reference>